<dbReference type="Gene3D" id="1.10.1780.10">
    <property type="entry name" value="Clp, N-terminal domain"/>
    <property type="match status" value="1"/>
</dbReference>
<evidence type="ECO:0000313" key="14">
    <source>
        <dbReference type="Proteomes" id="UP001529257"/>
    </source>
</evidence>
<reference evidence="13 14" key="2">
    <citation type="submission" date="2023-06" db="EMBL/GenBank/DDBJ databases">
        <authorList>
            <person name="Zeman M."/>
            <person name="Kubasova T."/>
            <person name="Jahodarova E."/>
            <person name="Nykrynova M."/>
            <person name="Rychlik I."/>
        </authorList>
    </citation>
    <scope>NUCLEOTIDE SEQUENCE [LARGE SCALE GENOMIC DNA]</scope>
    <source>
        <strain evidence="13 14">ET81</strain>
    </source>
</reference>
<dbReference type="PROSITE" id="PS00870">
    <property type="entry name" value="CLPAB_1"/>
    <property type="match status" value="1"/>
</dbReference>
<comment type="subcellular location">
    <subcellularLocation>
        <location evidence="11">Cytoplasm</location>
    </subcellularLocation>
</comment>
<dbReference type="PROSITE" id="PS00871">
    <property type="entry name" value="CLPAB_2"/>
    <property type="match status" value="1"/>
</dbReference>
<name>A0ABT7TZY9_ACTVI</name>
<proteinExistence type="inferred from homology"/>
<dbReference type="Pfam" id="PF02861">
    <property type="entry name" value="Clp_N"/>
    <property type="match status" value="1"/>
</dbReference>
<dbReference type="SMART" id="SM00382">
    <property type="entry name" value="AAA"/>
    <property type="match status" value="2"/>
</dbReference>
<dbReference type="CDD" id="cd00009">
    <property type="entry name" value="AAA"/>
    <property type="match status" value="1"/>
</dbReference>
<dbReference type="Pfam" id="PF10431">
    <property type="entry name" value="ClpB_D2-small"/>
    <property type="match status" value="1"/>
</dbReference>
<dbReference type="SUPFAM" id="SSF52540">
    <property type="entry name" value="P-loop containing nucleoside triphosphate hydrolases"/>
    <property type="match status" value="2"/>
</dbReference>
<evidence type="ECO:0000256" key="8">
    <source>
        <dbReference type="ARBA" id="ARBA00026057"/>
    </source>
</evidence>
<dbReference type="InterPro" id="IPR003959">
    <property type="entry name" value="ATPase_AAA_core"/>
</dbReference>
<keyword evidence="3 10" id="KW-0547">Nucleotide-binding</keyword>
<organism evidence="13 14">
    <name type="scientific">Actinomyces viscosus</name>
    <dbReference type="NCBI Taxonomy" id="1656"/>
    <lineage>
        <taxon>Bacteria</taxon>
        <taxon>Bacillati</taxon>
        <taxon>Actinomycetota</taxon>
        <taxon>Actinomycetes</taxon>
        <taxon>Actinomycetales</taxon>
        <taxon>Actinomycetaceae</taxon>
        <taxon>Actinomyces</taxon>
    </lineage>
</organism>
<dbReference type="InterPro" id="IPR050130">
    <property type="entry name" value="ClpA_ClpB"/>
</dbReference>
<dbReference type="Proteomes" id="UP001529257">
    <property type="component" value="Unassembled WGS sequence"/>
</dbReference>
<dbReference type="Gene3D" id="3.40.50.300">
    <property type="entry name" value="P-loop containing nucleotide triphosphate hydrolases"/>
    <property type="match status" value="3"/>
</dbReference>
<feature type="coiled-coil region" evidence="11">
    <location>
        <begin position="453"/>
        <end position="544"/>
    </location>
</feature>
<dbReference type="InterPro" id="IPR019489">
    <property type="entry name" value="Clp_ATPase_C"/>
</dbReference>
<dbReference type="RefSeq" id="WP_060957188.1">
    <property type="nucleotide sequence ID" value="NZ_CP179721.1"/>
</dbReference>
<evidence type="ECO:0000256" key="9">
    <source>
        <dbReference type="PROSITE-ProRule" id="PRU01251"/>
    </source>
</evidence>
<dbReference type="InterPro" id="IPR004176">
    <property type="entry name" value="Clp_R_N"/>
</dbReference>
<evidence type="ECO:0000256" key="2">
    <source>
        <dbReference type="ARBA" id="ARBA00022737"/>
    </source>
</evidence>
<keyword evidence="7 10" id="KW-0143">Chaperone</keyword>
<comment type="caution">
    <text evidence="13">The sequence shown here is derived from an EMBL/GenBank/DDBJ whole genome shotgun (WGS) entry which is preliminary data.</text>
</comment>
<dbReference type="PROSITE" id="PS51903">
    <property type="entry name" value="CLP_R"/>
    <property type="match status" value="1"/>
</dbReference>
<dbReference type="InterPro" id="IPR017730">
    <property type="entry name" value="Chaperonin_ClpB"/>
</dbReference>
<dbReference type="NCBIfam" id="TIGR03346">
    <property type="entry name" value="chaperone_ClpB"/>
    <property type="match status" value="1"/>
</dbReference>
<reference evidence="14" key="1">
    <citation type="submission" date="2023-06" db="EMBL/GenBank/DDBJ databases">
        <title>Identification and characterization of horizontal gene transfer across gut microbiota members of farm animals based on homology search.</title>
        <authorList>
            <person name="Zeman M."/>
            <person name="Kubasova T."/>
            <person name="Jahodarova E."/>
            <person name="Nykrynova M."/>
            <person name="Rychlik I."/>
        </authorList>
    </citation>
    <scope>NUCLEOTIDE SEQUENCE [LARGE SCALE GENOMIC DNA]</scope>
    <source>
        <strain evidence="14">ET81</strain>
    </source>
</reference>
<dbReference type="PRINTS" id="PR00300">
    <property type="entry name" value="CLPPROTEASEA"/>
</dbReference>
<evidence type="ECO:0000256" key="1">
    <source>
        <dbReference type="ARBA" id="ARBA00008675"/>
    </source>
</evidence>
<evidence type="ECO:0000313" key="13">
    <source>
        <dbReference type="EMBL" id="MDM8077397.1"/>
    </source>
</evidence>
<keyword evidence="4 10" id="KW-0067">ATP-binding</keyword>
<dbReference type="InterPro" id="IPR036628">
    <property type="entry name" value="Clp_N_dom_sf"/>
</dbReference>
<evidence type="ECO:0000256" key="11">
    <source>
        <dbReference type="RuleBase" id="RU362034"/>
    </source>
</evidence>
<dbReference type="InterPro" id="IPR041546">
    <property type="entry name" value="ClpA/ClpB_AAA_lid"/>
</dbReference>
<sequence length="893" mass="96104">MDTNYTTKSQEAISGAMQAAAAAGNPQIEPAHLLVELLSQPDGVAAGLLAAVCPDAAARQAVGASARRILTQLPASSGSSMTQPQPSRSLLAALEAASTVAKELSDEYISTEHLLIGLAKGDTSGSAPTVARILADAGATPEALIEALPQVRGSSRVTSANPEGTYKTLEKYGTDLTEAAREGRLDPVIGRDAEIRRVVQVLSRRTKNNPVLIGEPGVGKTAVVEGLAQRIVAGDVPESLRGKRLISLDLSGMVAGAKYRGEFEERLKAVLKEIKDSDGEVITFIDELHTVVGAGGGSEGAMDAGNMLKPMLARGELRMVGATTLDEYRENIEKDPALERRFQQVFVGEPSVEDTVAILRGIAPKYEAHHQVTISDGALVAAATLSDRYITGRQLPDKAIDLVDEAASRLRMELDSSPVEIDELRRRVDRMRMEEAYLDESIEDVSKADPADVERLERLRAELADASEELASLNARWEAEKAGHNKVGELRAALDEMRTRADLAEREGNFEEAGRLRYGDMPALERQIREAEAADDAAEQAAGEPMIAEQVGAPEIAEVVGAWTGIPVGKLLQGETEKLLTMEDVIGERLIGQKAAVAAVADAVRRSRAGISDPDRPTGSFLFLGPTGVGKTELAKALAEFLFDDERAIVRIDMSEYSEKHSVARLVGAPPGYVGYEEGGQLTEAVRRRPYSVVLLDEVEKAHPEVFDILLQVLDDGRLTDGQGRTVDFRNVILVLTSNLGSQFLTDPLTSPEEKRNGVMSVVQASFKPEFLNRLDDIIIFEALSKEELGEIVGIQLARIAQRLTGRRLSLEVTDAARSWLADEGYDPAYGARPLRRLVQREIGDRLARMLLAGEVLDGQKVVVDRVDGSEGLTLRAEGEAHLPSASSAASPA</sequence>
<accession>A0ABT7TZY9</accession>
<dbReference type="PANTHER" id="PTHR11638:SF18">
    <property type="entry name" value="HEAT SHOCK PROTEIN 104"/>
    <property type="match status" value="1"/>
</dbReference>
<comment type="subunit">
    <text evidence="8">Homohexamer. The oligomerization is ATP-dependent.</text>
</comment>
<protein>
    <recommendedName>
        <fullName evidence="11">Chaperone protein ClpB</fullName>
    </recommendedName>
</protein>
<dbReference type="Pfam" id="PF00004">
    <property type="entry name" value="AAA"/>
    <property type="match status" value="1"/>
</dbReference>
<dbReference type="InterPro" id="IPR003593">
    <property type="entry name" value="AAA+_ATPase"/>
</dbReference>
<evidence type="ECO:0000256" key="7">
    <source>
        <dbReference type="ARBA" id="ARBA00023186"/>
    </source>
</evidence>
<dbReference type="InterPro" id="IPR018368">
    <property type="entry name" value="ClpA/B_CS1"/>
</dbReference>
<keyword evidence="6 11" id="KW-0175">Coiled coil</keyword>
<dbReference type="InterPro" id="IPR001270">
    <property type="entry name" value="ClpA/B"/>
</dbReference>
<dbReference type="Pfam" id="PF17871">
    <property type="entry name" value="AAA_lid_9"/>
    <property type="match status" value="1"/>
</dbReference>
<dbReference type="InterPro" id="IPR028299">
    <property type="entry name" value="ClpA/B_CS2"/>
</dbReference>
<evidence type="ECO:0000256" key="5">
    <source>
        <dbReference type="ARBA" id="ARBA00023016"/>
    </source>
</evidence>
<keyword evidence="11" id="KW-0963">Cytoplasm</keyword>
<evidence type="ECO:0000256" key="6">
    <source>
        <dbReference type="ARBA" id="ARBA00023054"/>
    </source>
</evidence>
<dbReference type="InterPro" id="IPR027417">
    <property type="entry name" value="P-loop_NTPase"/>
</dbReference>
<dbReference type="SMART" id="SM01086">
    <property type="entry name" value="ClpB_D2-small"/>
    <property type="match status" value="1"/>
</dbReference>
<keyword evidence="2 9" id="KW-0677">Repeat</keyword>
<evidence type="ECO:0000256" key="3">
    <source>
        <dbReference type="ARBA" id="ARBA00022741"/>
    </source>
</evidence>
<evidence type="ECO:0000256" key="4">
    <source>
        <dbReference type="ARBA" id="ARBA00022840"/>
    </source>
</evidence>
<gene>
    <name evidence="11 13" type="primary">clpB</name>
    <name evidence="13" type="ORF">QUV91_10090</name>
</gene>
<feature type="domain" description="Clp R" evidence="12">
    <location>
        <begin position="1"/>
        <end position="154"/>
    </location>
</feature>
<keyword evidence="14" id="KW-1185">Reference proteome</keyword>
<comment type="subunit">
    <text evidence="11">Homohexamer; The oligomerization is ATP-dependent.</text>
</comment>
<dbReference type="PANTHER" id="PTHR11638">
    <property type="entry name" value="ATP-DEPENDENT CLP PROTEASE"/>
    <property type="match status" value="1"/>
</dbReference>
<comment type="similarity">
    <text evidence="1 10">Belongs to the ClpA/ClpB family.</text>
</comment>
<comment type="function">
    <text evidence="11">Part of a stress-induced multi-chaperone system, it is involved in the recovery of the cell from heat-induced damage, in cooperation with DnaK, DnaJ and GrpE.</text>
</comment>
<evidence type="ECO:0000259" key="12">
    <source>
        <dbReference type="PROSITE" id="PS51903"/>
    </source>
</evidence>
<dbReference type="Pfam" id="PF07724">
    <property type="entry name" value="AAA_2"/>
    <property type="match status" value="1"/>
</dbReference>
<evidence type="ECO:0000256" key="10">
    <source>
        <dbReference type="RuleBase" id="RU004432"/>
    </source>
</evidence>
<keyword evidence="5 11" id="KW-0346">Stress response</keyword>
<dbReference type="SUPFAM" id="SSF81923">
    <property type="entry name" value="Double Clp-N motif"/>
    <property type="match status" value="1"/>
</dbReference>
<dbReference type="EMBL" id="JAUDBR010000015">
    <property type="protein sequence ID" value="MDM8077397.1"/>
    <property type="molecule type" value="Genomic_DNA"/>
</dbReference>
<dbReference type="CDD" id="cd19499">
    <property type="entry name" value="RecA-like_ClpB_Hsp104-like"/>
    <property type="match status" value="1"/>
</dbReference>
<dbReference type="Gene3D" id="1.10.8.60">
    <property type="match status" value="1"/>
</dbReference>